<sequence>MLYIIKTVFDLFLPSYFKLINLTKHLTMEIEIKNIQLLGLYNYAEILFNLLGLNSPRCIIGKVYPKILLFSANGIKY</sequence>
<dbReference type="EMBL" id="LO018304">
    <property type="protein sequence ID" value="CUM58408.1"/>
    <property type="molecule type" value="Genomic_DNA"/>
</dbReference>
<dbReference type="AlphaFoldDB" id="A0A1J1JAA9"/>
<gene>
    <name evidence="1" type="ORF">PLAM_0441</name>
</gene>
<evidence type="ECO:0000313" key="1">
    <source>
        <dbReference type="EMBL" id="CUM58408.1"/>
    </source>
</evidence>
<proteinExistence type="predicted"/>
<reference evidence="1" key="1">
    <citation type="submission" date="2015-09" db="EMBL/GenBank/DDBJ databases">
        <authorList>
            <person name="Jackson K.R."/>
            <person name="Lunt B.L."/>
            <person name="Fisher J.N.B."/>
            <person name="Gardner A.V."/>
            <person name="Bailey M.E."/>
            <person name="Deus L.M."/>
            <person name="Earl A.S."/>
            <person name="Gibby P.D."/>
            <person name="Hartmann K.A."/>
            <person name="Liu J.E."/>
            <person name="Manci A.M."/>
            <person name="Nielsen D.A."/>
            <person name="Solomon M.B."/>
            <person name="Breakwell D.P."/>
            <person name="Burnett S.H."/>
            <person name="Grose J.H."/>
        </authorList>
    </citation>
    <scope>NUCLEOTIDE SEQUENCE</scope>
    <source>
        <strain evidence="1">7805</strain>
    </source>
</reference>
<organism evidence="1">
    <name type="scientific">Planktothrix agardhii</name>
    <name type="common">Oscillatoria agardhii</name>
    <dbReference type="NCBI Taxonomy" id="1160"/>
    <lineage>
        <taxon>Bacteria</taxon>
        <taxon>Bacillati</taxon>
        <taxon>Cyanobacteriota</taxon>
        <taxon>Cyanophyceae</taxon>
        <taxon>Oscillatoriophycideae</taxon>
        <taxon>Oscillatoriales</taxon>
        <taxon>Microcoleaceae</taxon>
        <taxon>Planktothrix</taxon>
    </lineage>
</organism>
<protein>
    <submittedName>
        <fullName evidence="1">Uncharacterized protein</fullName>
    </submittedName>
</protein>
<name>A0A1J1JAA9_PLAAG</name>
<accession>A0A1J1JAA9</accession>